<evidence type="ECO:0000313" key="2">
    <source>
        <dbReference type="Proteomes" id="UP001159363"/>
    </source>
</evidence>
<evidence type="ECO:0000313" key="1">
    <source>
        <dbReference type="EMBL" id="KAJ8876471.1"/>
    </source>
</evidence>
<protein>
    <submittedName>
        <fullName evidence="1">Uncharacterized protein</fullName>
    </submittedName>
</protein>
<sequence>MATPLAVLGLQMLPTGVYTVRMEPALKCKAMEAGDPRENPPNSGIDLHDSYIRKPGSVPAADWTQAAAAERLACSPPTKASRVQFPAGSLQVFASRDRAVRCRWSAGSLGYLPFPHPFHSGAASYSSHFTLIGSRDVFVKSRSNPFTPVHETSNVKMSRKTSWAASVTSLSGVRRLHQCKGKEQCCSLGTEHTQFAKLVLAVCSADCAMSCAGSGGRKDNGQHSPTDRAQRLTRQVGHDVNAFPPNYPDLGLHPRGRLQPPPWFDVIVFPIIVHKEITGIMSSVDGNADGWWALIGSQLAIHEMQVSITENSCHNGTIVRGIAITTALSNEDPDNSTHIFDEDSVDTLPECEPSLPPHTLCAFTVDSTTNYWKTYPLSPGAATTSTALPAEA</sequence>
<accession>A0ABQ9GWU8</accession>
<keyword evidence="2" id="KW-1185">Reference proteome</keyword>
<comment type="caution">
    <text evidence="1">The sequence shown here is derived from an EMBL/GenBank/DDBJ whole genome shotgun (WGS) entry which is preliminary data.</text>
</comment>
<dbReference type="EMBL" id="JARBHB010000008">
    <property type="protein sequence ID" value="KAJ8876471.1"/>
    <property type="molecule type" value="Genomic_DNA"/>
</dbReference>
<name>A0ABQ9GWU8_9NEOP</name>
<organism evidence="1 2">
    <name type="scientific">Dryococelus australis</name>
    <dbReference type="NCBI Taxonomy" id="614101"/>
    <lineage>
        <taxon>Eukaryota</taxon>
        <taxon>Metazoa</taxon>
        <taxon>Ecdysozoa</taxon>
        <taxon>Arthropoda</taxon>
        <taxon>Hexapoda</taxon>
        <taxon>Insecta</taxon>
        <taxon>Pterygota</taxon>
        <taxon>Neoptera</taxon>
        <taxon>Polyneoptera</taxon>
        <taxon>Phasmatodea</taxon>
        <taxon>Verophasmatodea</taxon>
        <taxon>Anareolatae</taxon>
        <taxon>Phasmatidae</taxon>
        <taxon>Eurycanthinae</taxon>
        <taxon>Dryococelus</taxon>
    </lineage>
</organism>
<reference evidence="1 2" key="1">
    <citation type="submission" date="2023-02" db="EMBL/GenBank/DDBJ databases">
        <title>LHISI_Scaffold_Assembly.</title>
        <authorList>
            <person name="Stuart O.P."/>
            <person name="Cleave R."/>
            <person name="Magrath M.J.L."/>
            <person name="Mikheyev A.S."/>
        </authorList>
    </citation>
    <scope>NUCLEOTIDE SEQUENCE [LARGE SCALE GENOMIC DNA]</scope>
    <source>
        <strain evidence="1">Daus_M_001</strain>
        <tissue evidence="1">Leg muscle</tissue>
    </source>
</reference>
<gene>
    <name evidence="1" type="ORF">PR048_020916</name>
</gene>
<proteinExistence type="predicted"/>
<dbReference type="Proteomes" id="UP001159363">
    <property type="component" value="Chromosome 7"/>
</dbReference>